<reference evidence="2" key="1">
    <citation type="journal article" date="2013" name="Stand. Genomic Sci.">
        <title>Genome sequence of the thermophilic fresh-water bacterium Spirochaeta caldaria type strain (H1(T)), reclassification of Spirochaeta caldaria, Spirochaeta stenostrepta, and Spirochaeta zuelzerae in the genus Treponema as Treponema caldaria comb. nov., Treponema stenostrepta comb. nov., and Treponema zuelzerae comb. nov., and emendation of the genus Treponema.</title>
        <authorList>
            <person name="Abt B."/>
            <person name="Goker M."/>
            <person name="Scheuner C."/>
            <person name="Han C."/>
            <person name="Lu M."/>
            <person name="Misra M."/>
            <person name="Lapidus A."/>
            <person name="Nolan M."/>
            <person name="Lucas S."/>
            <person name="Hammon N."/>
            <person name="Deshpande S."/>
            <person name="Cheng J.F."/>
            <person name="Tapia R."/>
            <person name="Goodwin L.A."/>
            <person name="Pitluck S."/>
            <person name="Liolios K."/>
            <person name="Pagani I."/>
            <person name="Ivanova N."/>
            <person name="Mavromatis K."/>
            <person name="Mikhailova N."/>
            <person name="Huntemann M."/>
            <person name="Pati A."/>
            <person name="Chen A."/>
            <person name="Palaniappan K."/>
            <person name="Land M."/>
            <person name="Hauser L."/>
            <person name="Jeffries C.D."/>
            <person name="Rohde M."/>
            <person name="Spring S."/>
            <person name="Gronow S."/>
            <person name="Detter J.C."/>
            <person name="Bristow J."/>
            <person name="Eisen J.A."/>
            <person name="Markowitz V."/>
            <person name="Hugenholtz P."/>
            <person name="Kyrpides N.C."/>
            <person name="Woyke T."/>
            <person name="Klenk H.P."/>
        </authorList>
    </citation>
    <scope>NUCLEOTIDE SEQUENCE</scope>
    <source>
        <strain evidence="2">ATCC 51460 / DSM 7334 / H1</strain>
    </source>
</reference>
<dbReference type="HOGENOM" id="CLU_488277_0_0_12"/>
<dbReference type="EMBL" id="CP002868">
    <property type="protein sequence ID" value="AEJ19184.1"/>
    <property type="molecule type" value="Genomic_DNA"/>
</dbReference>
<proteinExistence type="predicted"/>
<protein>
    <submittedName>
        <fullName evidence="1">Uncharacterized protein</fullName>
    </submittedName>
</protein>
<dbReference type="KEGG" id="scd:Spica_1035"/>
<accession>F8EXF7</accession>
<sequence>MIVTKSKTLFLFLYSFLLFVIVSPVWIKADALLSPNLAKSTSWVSLFAKKDQERLRSLIVALDKTRAAMIQDTQNALDALSVYGDKIILLESLLDQYRSDEATFVKAEQWLELPPLSPLEAQKELARLKLLYLTEAKTFADYQYGHRTAGALLSYSKQEEMLLKHGKDLADFLSSRISSLGKSALKPLAVSLASRLQSHPDCPQAISELAALAEKLPTTLYRQWIVMVARGSPAIILPTAFKGLKDTLEGREFEKSLLLYNSFYVQKKQVRALLPLAMNLGMYTDRLAQFSGREDPMPSLNQDFLGQFFSKEIVQYGRLCSTDTMFRRALLEVLSLSWVYVSRPELWQEDRWPFGSLSPETIRNALLQVRDKTGLEHTGKDSDTMLSQVPWNAVLEAETFASKLQKPQELSHLLRLVSEFVLQNEACSLFLESHRYDADRNLLFQKFKTALYQAPSVSSLVPLSFNQAFLLMQWQSKDLLPPEILGLLLQAHKNVVTKELQPWLKTYMLTVGRSRGIPADFLINQNLYGTETNYNLFLLANKSGFRLVHYINRLGLKD</sequence>
<gene>
    <name evidence="1" type="ordered locus">Spica_1035</name>
</gene>
<name>F8EXF7_GRAC1</name>
<organism evidence="1 2">
    <name type="scientific">Gracilinema caldarium (strain ATCC 51460 / DSM 7334 / H1)</name>
    <name type="common">Treponema caldarium</name>
    <dbReference type="NCBI Taxonomy" id="744872"/>
    <lineage>
        <taxon>Bacteria</taxon>
        <taxon>Pseudomonadati</taxon>
        <taxon>Spirochaetota</taxon>
        <taxon>Spirochaetia</taxon>
        <taxon>Spirochaetales</taxon>
        <taxon>Breznakiellaceae</taxon>
        <taxon>Gracilinema</taxon>
    </lineage>
</organism>
<keyword evidence="2" id="KW-1185">Reference proteome</keyword>
<evidence type="ECO:0000313" key="2">
    <source>
        <dbReference type="Proteomes" id="UP000000503"/>
    </source>
</evidence>
<evidence type="ECO:0000313" key="1">
    <source>
        <dbReference type="EMBL" id="AEJ19184.1"/>
    </source>
</evidence>
<dbReference type="AlphaFoldDB" id="F8EXF7"/>
<dbReference type="Proteomes" id="UP000000503">
    <property type="component" value="Chromosome"/>
</dbReference>
<dbReference type="STRING" id="744872.Spica_1035"/>